<evidence type="ECO:0000256" key="2">
    <source>
        <dbReference type="ARBA" id="ARBA00022679"/>
    </source>
</evidence>
<dbReference type="AlphaFoldDB" id="A0AA37WNT6"/>
<gene>
    <name evidence="3" type="ORF">GCM10007877_36240</name>
</gene>
<keyword evidence="4" id="KW-1185">Reference proteome</keyword>
<name>A0AA37WNT6_9GAMM</name>
<dbReference type="Pfam" id="PF06325">
    <property type="entry name" value="PrmA"/>
    <property type="match status" value="1"/>
</dbReference>
<reference evidence="3 4" key="1">
    <citation type="journal article" date="2014" name="Int. J. Syst. Evol. Microbiol.">
        <title>Complete genome sequence of Corynebacterium casei LMG S-19264T (=DSM 44701T), isolated from a smear-ripened cheese.</title>
        <authorList>
            <consortium name="US DOE Joint Genome Institute (JGI-PGF)"/>
            <person name="Walter F."/>
            <person name="Albersmeier A."/>
            <person name="Kalinowski J."/>
            <person name="Ruckert C."/>
        </authorList>
    </citation>
    <scope>NUCLEOTIDE SEQUENCE [LARGE SCALE GENOMIC DNA]</scope>
    <source>
        <strain evidence="3 4">NBRC 110095</strain>
    </source>
</reference>
<keyword evidence="1 3" id="KW-0489">Methyltransferase</keyword>
<evidence type="ECO:0000313" key="3">
    <source>
        <dbReference type="EMBL" id="GLS27905.1"/>
    </source>
</evidence>
<dbReference type="PANTHER" id="PTHR43648:SF1">
    <property type="entry name" value="ELECTRON TRANSFER FLAVOPROTEIN BETA SUBUNIT LYSINE METHYLTRANSFERASE"/>
    <property type="match status" value="1"/>
</dbReference>
<dbReference type="EMBL" id="BSPD01000092">
    <property type="protein sequence ID" value="GLS27905.1"/>
    <property type="molecule type" value="Genomic_DNA"/>
</dbReference>
<protein>
    <submittedName>
        <fullName evidence="3">Methyltransferase</fullName>
    </submittedName>
</protein>
<evidence type="ECO:0000313" key="4">
    <source>
        <dbReference type="Proteomes" id="UP001156870"/>
    </source>
</evidence>
<sequence>MSSRVLSVPNALLNHLQTTVPNAQLIATPLPLTPDIQLWLVDPSLFQTRLPESVVAAVFDEPAYWSFCWASGQVLAAQILANPHWVKGKTVVDFGCGSAVVAIAAAMAGAANAIACDLDHGACLSAAANAELNNVDIIVAQNINHIQWPNNQPKADVLFAADVLYDPDNFPLLDAFSQWGEAICIADSRVKNFNHQRYARIAEHRATSHPDMGELEEYSFVKLYANDNFSNNHL</sequence>
<dbReference type="GO" id="GO:0016279">
    <property type="term" value="F:protein-lysine N-methyltransferase activity"/>
    <property type="evidence" value="ECO:0007669"/>
    <property type="project" value="TreeGrafter"/>
</dbReference>
<dbReference type="RefSeq" id="WP_232595129.1">
    <property type="nucleotide sequence ID" value="NZ_BSPD01000092.1"/>
</dbReference>
<proteinExistence type="predicted"/>
<dbReference type="InterPro" id="IPR050078">
    <property type="entry name" value="Ribosomal_L11_MeTrfase_PrmA"/>
</dbReference>
<dbReference type="SUPFAM" id="SSF53335">
    <property type="entry name" value="S-adenosyl-L-methionine-dependent methyltransferases"/>
    <property type="match status" value="1"/>
</dbReference>
<keyword evidence="2" id="KW-0808">Transferase</keyword>
<dbReference type="GO" id="GO:0032259">
    <property type="term" value="P:methylation"/>
    <property type="evidence" value="ECO:0007669"/>
    <property type="project" value="UniProtKB-KW"/>
</dbReference>
<organism evidence="3 4">
    <name type="scientific">Marinibactrum halimedae</name>
    <dbReference type="NCBI Taxonomy" id="1444977"/>
    <lineage>
        <taxon>Bacteria</taxon>
        <taxon>Pseudomonadati</taxon>
        <taxon>Pseudomonadota</taxon>
        <taxon>Gammaproteobacteria</taxon>
        <taxon>Cellvibrionales</taxon>
        <taxon>Cellvibrionaceae</taxon>
        <taxon>Marinibactrum</taxon>
    </lineage>
</organism>
<dbReference type="Proteomes" id="UP001156870">
    <property type="component" value="Unassembled WGS sequence"/>
</dbReference>
<comment type="caution">
    <text evidence="3">The sequence shown here is derived from an EMBL/GenBank/DDBJ whole genome shotgun (WGS) entry which is preliminary data.</text>
</comment>
<accession>A0AA37WNT6</accession>
<dbReference type="InterPro" id="IPR029063">
    <property type="entry name" value="SAM-dependent_MTases_sf"/>
</dbReference>
<dbReference type="PANTHER" id="PTHR43648">
    <property type="entry name" value="ELECTRON TRANSFER FLAVOPROTEIN BETA SUBUNIT LYSINE METHYLTRANSFERASE"/>
    <property type="match status" value="1"/>
</dbReference>
<evidence type="ECO:0000256" key="1">
    <source>
        <dbReference type="ARBA" id="ARBA00022603"/>
    </source>
</evidence>
<dbReference type="Gene3D" id="3.40.50.150">
    <property type="entry name" value="Vaccinia Virus protein VP39"/>
    <property type="match status" value="1"/>
</dbReference>